<organism evidence="1 2">
    <name type="scientific">Pyrobaculum calidifontis (strain DSM 21063 / JCM 11548 / VA1)</name>
    <dbReference type="NCBI Taxonomy" id="410359"/>
    <lineage>
        <taxon>Archaea</taxon>
        <taxon>Thermoproteota</taxon>
        <taxon>Thermoprotei</taxon>
        <taxon>Thermoproteales</taxon>
        <taxon>Thermoproteaceae</taxon>
        <taxon>Pyrobaculum</taxon>
    </lineage>
</organism>
<evidence type="ECO:0000313" key="1">
    <source>
        <dbReference type="EMBL" id="ABO09096.1"/>
    </source>
</evidence>
<dbReference type="HOGENOM" id="CLU_180513_0_0_2"/>
<dbReference type="AlphaFoldDB" id="A3MWS9"/>
<dbReference type="Proteomes" id="UP000001431">
    <property type="component" value="Chromosome"/>
</dbReference>
<accession>A3MWS9</accession>
<dbReference type="EMBL" id="CP000561">
    <property type="protein sequence ID" value="ABO09096.1"/>
    <property type="molecule type" value="Genomic_DNA"/>
</dbReference>
<protein>
    <submittedName>
        <fullName evidence="1">Uncharacterized protein</fullName>
    </submittedName>
</protein>
<dbReference type="eggNOG" id="arCOG03763">
    <property type="taxonomic scope" value="Archaea"/>
</dbReference>
<dbReference type="GeneID" id="4908458"/>
<dbReference type="OrthoDB" id="26755at2157"/>
<sequence length="95" mass="10614">MALRLEKVKCPVCGVEFVPPTTHGEVVCPNGHVFNIGDVEENSVLDCEIRDWERFALLPLSMQNAVLEVIQSGRVPKDLLPLMRRLRESGIVVCT</sequence>
<reference evidence="1" key="1">
    <citation type="submission" date="2007-02" db="EMBL/GenBank/DDBJ databases">
        <title>Complete sequence of Pyrobaculum calidifontis JCM 11548.</title>
        <authorList>
            <consortium name="US DOE Joint Genome Institute"/>
            <person name="Copeland A."/>
            <person name="Lucas S."/>
            <person name="Lapidus A."/>
            <person name="Barry K."/>
            <person name="Glavina del Rio T."/>
            <person name="Dalin E."/>
            <person name="Tice H."/>
            <person name="Pitluck S."/>
            <person name="Chain P."/>
            <person name="Malfatti S."/>
            <person name="Shin M."/>
            <person name="Vergez L."/>
            <person name="Schmutz J."/>
            <person name="Larimer F."/>
            <person name="Land M."/>
            <person name="Hauser L."/>
            <person name="Kyrpides N."/>
            <person name="Mikhailova N."/>
            <person name="Cozen A.E."/>
            <person name="Fitz-Gibbon S.T."/>
            <person name="House C.H."/>
            <person name="Saltikov C."/>
            <person name="Lowe T.M."/>
            <person name="Richardson P."/>
        </authorList>
    </citation>
    <scope>NUCLEOTIDE SEQUENCE [LARGE SCALE GENOMIC DNA]</scope>
    <source>
        <strain evidence="1">JCM 11548</strain>
    </source>
</reference>
<dbReference type="STRING" id="410359.Pcal_1679"/>
<dbReference type="RefSeq" id="WP_011850355.1">
    <property type="nucleotide sequence ID" value="NC_009073.1"/>
</dbReference>
<keyword evidence="2" id="KW-1185">Reference proteome</keyword>
<dbReference type="KEGG" id="pcl:Pcal_1679"/>
<evidence type="ECO:0000313" key="2">
    <source>
        <dbReference type="Proteomes" id="UP000001431"/>
    </source>
</evidence>
<name>A3MWS9_PYRCJ</name>
<gene>
    <name evidence="1" type="ordered locus">Pcal_1679</name>
</gene>
<proteinExistence type="predicted"/>